<protein>
    <submittedName>
        <fullName evidence="6">Invasion protein</fullName>
    </submittedName>
</protein>
<evidence type="ECO:0000256" key="3">
    <source>
        <dbReference type="ARBA" id="ARBA00022989"/>
    </source>
</evidence>
<keyword evidence="2 5" id="KW-0812">Transmembrane</keyword>
<proteinExistence type="predicted"/>
<comment type="caution">
    <text evidence="6">The sequence shown here is derived from an EMBL/GenBank/DDBJ whole genome shotgun (WGS) entry which is preliminary data.</text>
</comment>
<dbReference type="Pfam" id="PF13564">
    <property type="entry name" value="DoxX_2"/>
    <property type="match status" value="1"/>
</dbReference>
<reference evidence="6 7" key="1">
    <citation type="submission" date="2018-12" db="EMBL/GenBank/DDBJ databases">
        <title>Glycomyces sp. YIM 121974 draft genome.</title>
        <authorList>
            <person name="Li Q."/>
        </authorList>
    </citation>
    <scope>NUCLEOTIDE SEQUENCE [LARGE SCALE GENOMIC DNA]</scope>
    <source>
        <strain evidence="6 7">YIM 121974</strain>
    </source>
</reference>
<name>A0A426V0Z0_9ACTN</name>
<dbReference type="EMBL" id="RSEB01000002">
    <property type="protein sequence ID" value="RRS00522.1"/>
    <property type="molecule type" value="Genomic_DNA"/>
</dbReference>
<evidence type="ECO:0000256" key="4">
    <source>
        <dbReference type="ARBA" id="ARBA00023136"/>
    </source>
</evidence>
<evidence type="ECO:0000256" key="1">
    <source>
        <dbReference type="ARBA" id="ARBA00004141"/>
    </source>
</evidence>
<evidence type="ECO:0000256" key="2">
    <source>
        <dbReference type="ARBA" id="ARBA00022692"/>
    </source>
</evidence>
<dbReference type="GO" id="GO:0016020">
    <property type="term" value="C:membrane"/>
    <property type="evidence" value="ECO:0007669"/>
    <property type="project" value="UniProtKB-SubCell"/>
</dbReference>
<dbReference type="Proteomes" id="UP000277256">
    <property type="component" value="Unassembled WGS sequence"/>
</dbReference>
<sequence length="121" mass="12059">MNIATIVLALLLAVAFAASGVVKILTLPPAKADADRFGMSYNAYKGIGVLEFLGGAGLAIGALVTDFWWVGVAAAVGLVALTIGALATHLRVKDPAGKAAGAPLFGVLVAVAGVLIYLNAA</sequence>
<dbReference type="InterPro" id="IPR032808">
    <property type="entry name" value="DoxX"/>
</dbReference>
<feature type="transmembrane region" description="Helical" evidence="5">
    <location>
        <begin position="99"/>
        <end position="118"/>
    </location>
</feature>
<keyword evidence="7" id="KW-1185">Reference proteome</keyword>
<gene>
    <name evidence="6" type="ORF">EIW28_08150</name>
</gene>
<evidence type="ECO:0000313" key="7">
    <source>
        <dbReference type="Proteomes" id="UP000277256"/>
    </source>
</evidence>
<dbReference type="OrthoDB" id="9892892at2"/>
<evidence type="ECO:0000313" key="6">
    <source>
        <dbReference type="EMBL" id="RRS00522.1"/>
    </source>
</evidence>
<feature type="transmembrane region" description="Helical" evidence="5">
    <location>
        <begin position="67"/>
        <end position="87"/>
    </location>
</feature>
<organism evidence="6 7">
    <name type="scientific">Glycomyces terrestris</name>
    <dbReference type="NCBI Taxonomy" id="2493553"/>
    <lineage>
        <taxon>Bacteria</taxon>
        <taxon>Bacillati</taxon>
        <taxon>Actinomycetota</taxon>
        <taxon>Actinomycetes</taxon>
        <taxon>Glycomycetales</taxon>
        <taxon>Glycomycetaceae</taxon>
        <taxon>Glycomyces</taxon>
    </lineage>
</organism>
<accession>A0A426V0Z0</accession>
<dbReference type="RefSeq" id="WP_125247201.1">
    <property type="nucleotide sequence ID" value="NZ_RSEB01000002.1"/>
</dbReference>
<comment type="subcellular location">
    <subcellularLocation>
        <location evidence="1">Membrane</location>
        <topology evidence="1">Multi-pass membrane protein</topology>
    </subcellularLocation>
</comment>
<dbReference type="AlphaFoldDB" id="A0A426V0Z0"/>
<evidence type="ECO:0000256" key="5">
    <source>
        <dbReference type="SAM" id="Phobius"/>
    </source>
</evidence>
<keyword evidence="3 5" id="KW-1133">Transmembrane helix</keyword>
<keyword evidence="4 5" id="KW-0472">Membrane</keyword>